<protein>
    <submittedName>
        <fullName evidence="2">Uncharacterized protein</fullName>
    </submittedName>
</protein>
<name>A0AAV1R053_9ROSI</name>
<dbReference type="EMBL" id="CAWUPB010000851">
    <property type="protein sequence ID" value="CAK7326234.1"/>
    <property type="molecule type" value="Genomic_DNA"/>
</dbReference>
<accession>A0AAV1R053</accession>
<sequence length="83" mass="9687">EHLNTKTTNKKIMNERSSFYPKSPGPAGTHVPELEPLGQECVRRSIKRLKPQLSQRIKRQTRYCWAIELIYTSQKCFGLLVKE</sequence>
<feature type="region of interest" description="Disordered" evidence="1">
    <location>
        <begin position="1"/>
        <end position="33"/>
    </location>
</feature>
<organism evidence="2 3">
    <name type="scientific">Dovyalis caffra</name>
    <dbReference type="NCBI Taxonomy" id="77055"/>
    <lineage>
        <taxon>Eukaryota</taxon>
        <taxon>Viridiplantae</taxon>
        <taxon>Streptophyta</taxon>
        <taxon>Embryophyta</taxon>
        <taxon>Tracheophyta</taxon>
        <taxon>Spermatophyta</taxon>
        <taxon>Magnoliopsida</taxon>
        <taxon>eudicotyledons</taxon>
        <taxon>Gunneridae</taxon>
        <taxon>Pentapetalae</taxon>
        <taxon>rosids</taxon>
        <taxon>fabids</taxon>
        <taxon>Malpighiales</taxon>
        <taxon>Salicaceae</taxon>
        <taxon>Flacourtieae</taxon>
        <taxon>Dovyalis</taxon>
    </lineage>
</organism>
<proteinExistence type="predicted"/>
<gene>
    <name evidence="2" type="ORF">DCAF_LOCUS3933</name>
</gene>
<dbReference type="AlphaFoldDB" id="A0AAV1R053"/>
<comment type="caution">
    <text evidence="2">The sequence shown here is derived from an EMBL/GenBank/DDBJ whole genome shotgun (WGS) entry which is preliminary data.</text>
</comment>
<dbReference type="Proteomes" id="UP001314170">
    <property type="component" value="Unassembled WGS sequence"/>
</dbReference>
<keyword evidence="3" id="KW-1185">Reference proteome</keyword>
<evidence type="ECO:0000256" key="1">
    <source>
        <dbReference type="SAM" id="MobiDB-lite"/>
    </source>
</evidence>
<feature type="non-terminal residue" evidence="2">
    <location>
        <position position="1"/>
    </location>
</feature>
<reference evidence="2 3" key="1">
    <citation type="submission" date="2024-01" db="EMBL/GenBank/DDBJ databases">
        <authorList>
            <person name="Waweru B."/>
        </authorList>
    </citation>
    <scope>NUCLEOTIDE SEQUENCE [LARGE SCALE GENOMIC DNA]</scope>
</reference>
<evidence type="ECO:0000313" key="3">
    <source>
        <dbReference type="Proteomes" id="UP001314170"/>
    </source>
</evidence>
<feature type="compositionally biased region" description="Polar residues" evidence="1">
    <location>
        <begin position="1"/>
        <end position="17"/>
    </location>
</feature>
<evidence type="ECO:0000313" key="2">
    <source>
        <dbReference type="EMBL" id="CAK7326234.1"/>
    </source>
</evidence>